<keyword evidence="2 7" id="KW-0813">Transport</keyword>
<keyword evidence="8" id="KW-0732">Signal</keyword>
<dbReference type="InterPro" id="IPR008969">
    <property type="entry name" value="CarboxyPept-like_regulatory"/>
</dbReference>
<feature type="domain" description="TonB-dependent receptor plug" evidence="9">
    <location>
        <begin position="119"/>
        <end position="227"/>
    </location>
</feature>
<dbReference type="SUPFAM" id="SSF49464">
    <property type="entry name" value="Carboxypeptidase regulatory domain-like"/>
    <property type="match status" value="1"/>
</dbReference>
<evidence type="ECO:0000256" key="8">
    <source>
        <dbReference type="SAM" id="SignalP"/>
    </source>
</evidence>
<keyword evidence="6 7" id="KW-0998">Cell outer membrane</keyword>
<accession>A0ABN6Z5J6</accession>
<dbReference type="EMBL" id="AP028055">
    <property type="protein sequence ID" value="BEG99469.1"/>
    <property type="molecule type" value="Genomic_DNA"/>
</dbReference>
<keyword evidence="5 7" id="KW-0472">Membrane</keyword>
<evidence type="ECO:0000256" key="5">
    <source>
        <dbReference type="ARBA" id="ARBA00023136"/>
    </source>
</evidence>
<proteinExistence type="inferred from homology"/>
<dbReference type="InterPro" id="IPR039426">
    <property type="entry name" value="TonB-dep_rcpt-like"/>
</dbReference>
<dbReference type="InterPro" id="IPR023996">
    <property type="entry name" value="TonB-dep_OMP_SusC/RagA"/>
</dbReference>
<evidence type="ECO:0000313" key="11">
    <source>
        <dbReference type="Proteomes" id="UP001496674"/>
    </source>
</evidence>
<dbReference type="Gene3D" id="2.40.170.20">
    <property type="entry name" value="TonB-dependent receptor, beta-barrel domain"/>
    <property type="match status" value="1"/>
</dbReference>
<dbReference type="Gene3D" id="2.170.130.10">
    <property type="entry name" value="TonB-dependent receptor, plug domain"/>
    <property type="match status" value="1"/>
</dbReference>
<protein>
    <submittedName>
        <fullName evidence="10">SusC/RagA family TonB-linked outer membrane protein</fullName>
    </submittedName>
</protein>
<dbReference type="Pfam" id="PF07715">
    <property type="entry name" value="Plug"/>
    <property type="match status" value="1"/>
</dbReference>
<dbReference type="Gene3D" id="2.60.40.1120">
    <property type="entry name" value="Carboxypeptidase-like, regulatory domain"/>
    <property type="match status" value="1"/>
</dbReference>
<feature type="signal peptide" evidence="8">
    <location>
        <begin position="1"/>
        <end position="25"/>
    </location>
</feature>
<dbReference type="Proteomes" id="UP001496674">
    <property type="component" value="Chromosome"/>
</dbReference>
<feature type="chain" id="PRO_5047519365" evidence="8">
    <location>
        <begin position="26"/>
        <end position="1044"/>
    </location>
</feature>
<evidence type="ECO:0000256" key="2">
    <source>
        <dbReference type="ARBA" id="ARBA00022448"/>
    </source>
</evidence>
<dbReference type="InterPro" id="IPR023997">
    <property type="entry name" value="TonB-dep_OMP_SusC/RagA_CS"/>
</dbReference>
<evidence type="ECO:0000256" key="6">
    <source>
        <dbReference type="ARBA" id="ARBA00023237"/>
    </source>
</evidence>
<evidence type="ECO:0000259" key="9">
    <source>
        <dbReference type="Pfam" id="PF07715"/>
    </source>
</evidence>
<organism evidence="10 11">
    <name type="scientific">Bacteroides sedimenti</name>
    <dbReference type="NCBI Taxonomy" id="2136147"/>
    <lineage>
        <taxon>Bacteria</taxon>
        <taxon>Pseudomonadati</taxon>
        <taxon>Bacteroidota</taxon>
        <taxon>Bacteroidia</taxon>
        <taxon>Bacteroidales</taxon>
        <taxon>Bacteroidaceae</taxon>
        <taxon>Bacteroides</taxon>
    </lineage>
</organism>
<name>A0ABN6Z5J6_9BACE</name>
<dbReference type="SUPFAM" id="SSF56935">
    <property type="entry name" value="Porins"/>
    <property type="match status" value="1"/>
</dbReference>
<dbReference type="InterPro" id="IPR037066">
    <property type="entry name" value="Plug_dom_sf"/>
</dbReference>
<gene>
    <name evidence="10" type="ORF">BSYN_17340</name>
</gene>
<dbReference type="InterPro" id="IPR036942">
    <property type="entry name" value="Beta-barrel_TonB_sf"/>
</dbReference>
<sequence length="1044" mass="116234">MIKSNFKLFIAFFLFTAFTVVPVFAQVRISGTVKDKSGEGLPGVNVVVKGKTAGTVTDINGKFTIQTTPKDVLKFSFMGFKTQEVSVGNQKVISVTLEENAVSIEEVVVVAVGYGDVKRKDLTGSVAKANVTDMLKAPVTSIDQALGGRISGVQVSSNDGVPGAGMNIVIRGNNSLTQSSEPLYVIDGFPMESSNASSLNPNDIESIDILKDASATAIYGARGANGVVIITTKSGKEGRPVVTYNGSVSMQNVSKTIPLMNGYEFVKLQQEITTPEDMASSYYKDGRTLESYSDMPYYDWQDEIFRTAITNNHYVSLTGKKDDLKYAASLSATNQQGVIIASDFNRYQGRLNLEQRVSDKLRVTMNANYARAITNGSAPSTSSWSATNNLMYSVWGYRPVSPSGTDLLDELVDPDVNMAEDYRFNPVLSARNEYRKRVNDDLSANASLEYEFIKNLKLKVSGGYHLVNYRREEFNGPNTRTGNTNPKNTQSKGNNAYLYESESRGWLNENVLTYAYSKKKHNLNLLAGITFQGNYASNHDITVNHITNESFGMAGLGKGDPPVVNASLSENTMMSYLARLNYNYKSKYYLTLSYRADGSSKFPVDNRWGYFPSGSVAWNFSREEAVKKLGWLSNGKLRLSWGKTGNNRVSDFASLAKLYTGISTEYVYDNAYSTGYILSSMANEKLKWETTEQYDLGLDLGFFQDRIRLTTDVYRKNTYDLLLYADLPPTSGFSSTYMNIGRMRNEGVEFTLETDNIKNKNFQWSSSFNIAFNVGKIKGLSLNQESMLNSVAFDNKYNSQYAYISMLNRPSGMMYGFLYDGTYKYEDFDVTPTGAYVLKSGIPNNTASREVIQPGDPKYVDINKDGVVNDNDRTIIGRGQPKHTGGFTNNFTYKNFELNIFFQWSYGNDILNANRLFFENPAKRKNTNMYASYINRWTAENPTSNIPRADAQGSQQYSSLYVEDGSFLRLKNVSLGYNVPTSLIKRVGIKSAKVSLSAENLFTITDYSGFDPEVSVRHSALTPGFDYSAYPRSRSFSFGLNLTL</sequence>
<reference evidence="10 11" key="1">
    <citation type="submission" date="2023-04" db="EMBL/GenBank/DDBJ databases">
        <title>Draft genome sequence of acteroides sedimenti strain YN3PY1.</title>
        <authorList>
            <person name="Yoshida N."/>
        </authorList>
    </citation>
    <scope>NUCLEOTIDE SEQUENCE [LARGE SCALE GENOMIC DNA]</scope>
    <source>
        <strain evidence="10 11">YN3PY1</strain>
    </source>
</reference>
<dbReference type="NCBIfam" id="TIGR04056">
    <property type="entry name" value="OMP_RagA_SusC"/>
    <property type="match status" value="1"/>
</dbReference>
<evidence type="ECO:0000256" key="7">
    <source>
        <dbReference type="PROSITE-ProRule" id="PRU01360"/>
    </source>
</evidence>
<evidence type="ECO:0000256" key="3">
    <source>
        <dbReference type="ARBA" id="ARBA00022452"/>
    </source>
</evidence>
<keyword evidence="3 7" id="KW-1134">Transmembrane beta strand</keyword>
<keyword evidence="11" id="KW-1185">Reference proteome</keyword>
<dbReference type="NCBIfam" id="TIGR04057">
    <property type="entry name" value="SusC_RagA_signa"/>
    <property type="match status" value="1"/>
</dbReference>
<dbReference type="Pfam" id="PF13715">
    <property type="entry name" value="CarbopepD_reg_2"/>
    <property type="match status" value="1"/>
</dbReference>
<comment type="similarity">
    <text evidence="7">Belongs to the TonB-dependent receptor family.</text>
</comment>
<dbReference type="PROSITE" id="PS52016">
    <property type="entry name" value="TONB_DEPENDENT_REC_3"/>
    <property type="match status" value="1"/>
</dbReference>
<evidence type="ECO:0000313" key="10">
    <source>
        <dbReference type="EMBL" id="BEG99469.1"/>
    </source>
</evidence>
<dbReference type="RefSeq" id="WP_353330031.1">
    <property type="nucleotide sequence ID" value="NZ_AP028055.1"/>
</dbReference>
<comment type="subcellular location">
    <subcellularLocation>
        <location evidence="1 7">Cell outer membrane</location>
        <topology evidence="1 7">Multi-pass membrane protein</topology>
    </subcellularLocation>
</comment>
<evidence type="ECO:0000256" key="4">
    <source>
        <dbReference type="ARBA" id="ARBA00022692"/>
    </source>
</evidence>
<keyword evidence="4 7" id="KW-0812">Transmembrane</keyword>
<dbReference type="InterPro" id="IPR012910">
    <property type="entry name" value="Plug_dom"/>
</dbReference>
<evidence type="ECO:0000256" key="1">
    <source>
        <dbReference type="ARBA" id="ARBA00004571"/>
    </source>
</evidence>